<evidence type="ECO:0000313" key="2">
    <source>
        <dbReference type="EMBL" id="GHI53746.1"/>
    </source>
</evidence>
<comment type="caution">
    <text evidence="2">The sequence shown here is derived from an EMBL/GenBank/DDBJ whole genome shotgun (WGS) entry which is preliminary data.</text>
</comment>
<name>A0ABQ3RD16_STRRR</name>
<evidence type="ECO:0000313" key="3">
    <source>
        <dbReference type="Proteomes" id="UP000646738"/>
    </source>
</evidence>
<feature type="region of interest" description="Disordered" evidence="1">
    <location>
        <begin position="73"/>
        <end position="98"/>
    </location>
</feature>
<evidence type="ECO:0000256" key="1">
    <source>
        <dbReference type="SAM" id="MobiDB-lite"/>
    </source>
</evidence>
<protein>
    <submittedName>
        <fullName evidence="2">Uncharacterized protein</fullName>
    </submittedName>
</protein>
<organism evidence="2 3">
    <name type="scientific">Streptomyces rubradiris</name>
    <name type="common">Streptomyces achromogenes subsp. rubradiris</name>
    <dbReference type="NCBI Taxonomy" id="285531"/>
    <lineage>
        <taxon>Bacteria</taxon>
        <taxon>Bacillati</taxon>
        <taxon>Actinomycetota</taxon>
        <taxon>Actinomycetes</taxon>
        <taxon>Kitasatosporales</taxon>
        <taxon>Streptomycetaceae</taxon>
        <taxon>Streptomyces</taxon>
    </lineage>
</organism>
<dbReference type="EMBL" id="BNEA01000015">
    <property type="protein sequence ID" value="GHI53746.1"/>
    <property type="molecule type" value="Genomic_DNA"/>
</dbReference>
<reference evidence="3" key="1">
    <citation type="submission" date="2023-07" db="EMBL/GenBank/DDBJ databases">
        <title>Whole genome shotgun sequence of Streptomyces achromogenes subsp. rubradiris NBRC 14000.</title>
        <authorList>
            <person name="Komaki H."/>
            <person name="Tamura T."/>
        </authorList>
    </citation>
    <scope>NUCLEOTIDE SEQUENCE [LARGE SCALE GENOMIC DNA]</scope>
    <source>
        <strain evidence="3">NBRC 14000</strain>
    </source>
</reference>
<feature type="region of interest" description="Disordered" evidence="1">
    <location>
        <begin position="34"/>
        <end position="56"/>
    </location>
</feature>
<dbReference type="Proteomes" id="UP000646738">
    <property type="component" value="Unassembled WGS sequence"/>
</dbReference>
<keyword evidence="3" id="KW-1185">Reference proteome</keyword>
<gene>
    <name evidence="2" type="ORF">Srubr_35920</name>
</gene>
<accession>A0ABQ3RD16</accession>
<sequence length="118" mass="12554">MALGALSGAVAGFAAPAVAELVAAGVRPQAGPVVDRGRRRVRGSGLGRGGRPVPERLARPRRDRFPQEARAAFSRVTGATGAQEGRITRPRHRSLRHPNDDFYRVDTALVVPKVDAPT</sequence>
<proteinExistence type="predicted"/>